<sequence>MSSPPPSRQQTPLTLGVFPLPSWHFQSANEVKKLFDLHVQEEAGSRNSRQPMATHWTLKYREGTKHAWREPPMLPMLPIIPSARYQHKQVTKADLCTIPLHKPGEADKAAHYKNFTKEYNDATRGWKSDKKDEKLAKTVFYDWERKYRRNWLYDDDFATIPGLLDWEMRCALEGNWRGLDHMLVEQQLKEPELMKPHPEYKLEWKLAVCVHREKQKQDEHKKKAKFVEKVDEEECSRYDRMHKWNDSQLAEFTDLMDEQEEEDEQRALAEKEFEVATLLMSMGSASPKAVVSSPKLSPPNKRKRAEKAKVTPSSRQSNSDGLRRSSRTKKLPPDSLSQTPAPRSLIGPSEVNDNDAPTTNSRPRLVLRLPSACS</sequence>
<accession>A0A9W8XRD7</accession>
<proteinExistence type="predicted"/>
<protein>
    <submittedName>
        <fullName evidence="2">Uncharacterized protein</fullName>
    </submittedName>
</protein>
<reference evidence="2" key="1">
    <citation type="submission" date="2022-10" db="EMBL/GenBank/DDBJ databases">
        <title>Tapping the CABI collections for fungal endophytes: first genome assemblies for Collariella, Neodidymelliopsis, Ascochyta clinopodiicola, Didymella pomorum, Didymosphaeria variabile, Neocosmospora piperis and Neocucurbitaria cava.</title>
        <authorList>
            <person name="Hill R."/>
        </authorList>
    </citation>
    <scope>NUCLEOTIDE SEQUENCE</scope>
    <source>
        <strain evidence="2">IMI 356815</strain>
    </source>
</reference>
<dbReference type="Proteomes" id="UP001140513">
    <property type="component" value="Unassembled WGS sequence"/>
</dbReference>
<name>A0A9W8XRD7_9PLEO</name>
<feature type="region of interest" description="Disordered" evidence="1">
    <location>
        <begin position="284"/>
        <end position="374"/>
    </location>
</feature>
<evidence type="ECO:0000313" key="3">
    <source>
        <dbReference type="Proteomes" id="UP001140513"/>
    </source>
</evidence>
<dbReference type="AlphaFoldDB" id="A0A9W8XRD7"/>
<comment type="caution">
    <text evidence="2">The sequence shown here is derived from an EMBL/GenBank/DDBJ whole genome shotgun (WGS) entry which is preliminary data.</text>
</comment>
<keyword evidence="3" id="KW-1185">Reference proteome</keyword>
<dbReference type="OrthoDB" id="10643242at2759"/>
<evidence type="ECO:0000256" key="1">
    <source>
        <dbReference type="SAM" id="MobiDB-lite"/>
    </source>
</evidence>
<feature type="compositionally biased region" description="Polar residues" evidence="1">
    <location>
        <begin position="311"/>
        <end position="320"/>
    </location>
</feature>
<gene>
    <name evidence="2" type="ORF">N0V89_004196</name>
</gene>
<evidence type="ECO:0000313" key="2">
    <source>
        <dbReference type="EMBL" id="KAJ4356166.1"/>
    </source>
</evidence>
<dbReference type="EMBL" id="JAPEUX010000003">
    <property type="protein sequence ID" value="KAJ4356166.1"/>
    <property type="molecule type" value="Genomic_DNA"/>
</dbReference>
<dbReference type="RefSeq" id="XP_056073292.1">
    <property type="nucleotide sequence ID" value="XM_056212984.1"/>
</dbReference>
<dbReference type="GeneID" id="80907726"/>
<organism evidence="2 3">
    <name type="scientific">Didymosphaeria variabile</name>
    <dbReference type="NCBI Taxonomy" id="1932322"/>
    <lineage>
        <taxon>Eukaryota</taxon>
        <taxon>Fungi</taxon>
        <taxon>Dikarya</taxon>
        <taxon>Ascomycota</taxon>
        <taxon>Pezizomycotina</taxon>
        <taxon>Dothideomycetes</taxon>
        <taxon>Pleosporomycetidae</taxon>
        <taxon>Pleosporales</taxon>
        <taxon>Massarineae</taxon>
        <taxon>Didymosphaeriaceae</taxon>
        <taxon>Didymosphaeria</taxon>
    </lineage>
</organism>